<gene>
    <name evidence="1" type="ORF">LMG32289_06183</name>
</gene>
<organism evidence="1 2">
    <name type="scientific">Cupriavidus pampae</name>
    <dbReference type="NCBI Taxonomy" id="659251"/>
    <lineage>
        <taxon>Bacteria</taxon>
        <taxon>Pseudomonadati</taxon>
        <taxon>Pseudomonadota</taxon>
        <taxon>Betaproteobacteria</taxon>
        <taxon>Burkholderiales</taxon>
        <taxon>Burkholderiaceae</taxon>
        <taxon>Cupriavidus</taxon>
    </lineage>
</organism>
<accession>A0ABM8XZT0</accession>
<reference evidence="1 2" key="1">
    <citation type="submission" date="2021-08" db="EMBL/GenBank/DDBJ databases">
        <authorList>
            <person name="Peeters C."/>
        </authorList>
    </citation>
    <scope>NUCLEOTIDE SEQUENCE [LARGE SCALE GENOMIC DNA]</scope>
    <source>
        <strain evidence="1 2">LMG 32289</strain>
    </source>
</reference>
<evidence type="ECO:0000313" key="2">
    <source>
        <dbReference type="Proteomes" id="UP000706525"/>
    </source>
</evidence>
<comment type="caution">
    <text evidence="1">The sequence shown here is derived from an EMBL/GenBank/DDBJ whole genome shotgun (WGS) entry which is preliminary data.</text>
</comment>
<sequence>MVLVKNLDSFDQLLAEFGTAIGITDLTFDADGLCHLCIDASRPITFRKDEERHCLVMIGMIAETLPENLDASVLRSMLASSLIALRQREGILSLDESSGMVVMHLSLSLSGLSLASMQEVFGRFIVDQIEWMRKLGAYQEKV</sequence>
<name>A0ABM8XZT0_9BURK</name>
<dbReference type="InterPro" id="IPR010261">
    <property type="entry name" value="Tir_chaperone"/>
</dbReference>
<dbReference type="SUPFAM" id="SSF69635">
    <property type="entry name" value="Type III secretory system chaperone-like"/>
    <property type="match status" value="1"/>
</dbReference>
<dbReference type="Proteomes" id="UP000706525">
    <property type="component" value="Unassembled WGS sequence"/>
</dbReference>
<proteinExistence type="predicted"/>
<keyword evidence="2" id="KW-1185">Reference proteome</keyword>
<dbReference type="Pfam" id="PF05932">
    <property type="entry name" value="CesT"/>
    <property type="match status" value="1"/>
</dbReference>
<dbReference type="Gene3D" id="3.30.1460.10">
    <property type="match status" value="1"/>
</dbReference>
<dbReference type="EMBL" id="CAJZAG010000016">
    <property type="protein sequence ID" value="CAG9185963.1"/>
    <property type="molecule type" value="Genomic_DNA"/>
</dbReference>
<evidence type="ECO:0000313" key="1">
    <source>
        <dbReference type="EMBL" id="CAG9185963.1"/>
    </source>
</evidence>
<protein>
    <submittedName>
        <fullName evidence="1">Uncharacterized protein</fullName>
    </submittedName>
</protein>